<dbReference type="OrthoDB" id="6400719at2"/>
<dbReference type="AlphaFoldDB" id="A0A3D9HA89"/>
<name>A0A3D9HA89_9FLAO</name>
<evidence type="ECO:0000313" key="2">
    <source>
        <dbReference type="EMBL" id="RED45876.1"/>
    </source>
</evidence>
<proteinExistence type="predicted"/>
<organism evidence="2 3">
    <name type="scientific">Seonamhaeicola aphaedonensis</name>
    <dbReference type="NCBI Taxonomy" id="1461338"/>
    <lineage>
        <taxon>Bacteria</taxon>
        <taxon>Pseudomonadati</taxon>
        <taxon>Bacteroidota</taxon>
        <taxon>Flavobacteriia</taxon>
        <taxon>Flavobacteriales</taxon>
        <taxon>Flavobacteriaceae</taxon>
    </lineage>
</organism>
<dbReference type="EMBL" id="QRDX01000007">
    <property type="protein sequence ID" value="RED45876.1"/>
    <property type="molecule type" value="Genomic_DNA"/>
</dbReference>
<comment type="caution">
    <text evidence="2">The sequence shown here is derived from an EMBL/GenBank/DDBJ whole genome shotgun (WGS) entry which is preliminary data.</text>
</comment>
<protein>
    <submittedName>
        <fullName evidence="2">Putative membrane protein</fullName>
    </submittedName>
</protein>
<keyword evidence="1" id="KW-1133">Transmembrane helix</keyword>
<keyword evidence="1" id="KW-0472">Membrane</keyword>
<keyword evidence="3" id="KW-1185">Reference proteome</keyword>
<evidence type="ECO:0000256" key="1">
    <source>
        <dbReference type="SAM" id="Phobius"/>
    </source>
</evidence>
<reference evidence="2 3" key="1">
    <citation type="submission" date="2018-07" db="EMBL/GenBank/DDBJ databases">
        <title>Genomic Encyclopedia of Type Strains, Phase III (KMG-III): the genomes of soil and plant-associated and newly described type strains.</title>
        <authorList>
            <person name="Whitman W."/>
        </authorList>
    </citation>
    <scope>NUCLEOTIDE SEQUENCE [LARGE SCALE GENOMIC DNA]</scope>
    <source>
        <strain evidence="2 3">CECT 8487</strain>
    </source>
</reference>
<evidence type="ECO:0000313" key="3">
    <source>
        <dbReference type="Proteomes" id="UP000256629"/>
    </source>
</evidence>
<dbReference type="RefSeq" id="WP_116524632.1">
    <property type="nucleotide sequence ID" value="NZ_QRDX01000007.1"/>
</dbReference>
<keyword evidence="1" id="KW-0812">Transmembrane</keyword>
<gene>
    <name evidence="2" type="ORF">DFQ02_10721</name>
</gene>
<dbReference type="Proteomes" id="UP000256629">
    <property type="component" value="Unassembled WGS sequence"/>
</dbReference>
<feature type="transmembrane region" description="Helical" evidence="1">
    <location>
        <begin position="67"/>
        <end position="85"/>
    </location>
</feature>
<accession>A0A3D9HA89</accession>
<sequence length="113" mass="12903">MTQQDIERGKRNAIISYITIFGVIIAYFLNNEEHKKSVFASFHIRQSLGLWLTFWALGYIIGSFDSWLVTSGFYLFFAVLFIYGFSSAITGKTQKVPLVGDLYQKVFANLGKQ</sequence>
<feature type="transmembrane region" description="Helical" evidence="1">
    <location>
        <begin position="12"/>
        <end position="30"/>
    </location>
</feature>